<proteinExistence type="predicted"/>
<keyword evidence="1" id="KW-0812">Transmembrane</keyword>
<dbReference type="EMBL" id="JAELVF020000001">
    <property type="protein sequence ID" value="MBU7597098.1"/>
    <property type="molecule type" value="Genomic_DNA"/>
</dbReference>
<dbReference type="SUPFAM" id="SSF52833">
    <property type="entry name" value="Thioredoxin-like"/>
    <property type="match status" value="1"/>
</dbReference>
<evidence type="ECO:0000313" key="2">
    <source>
        <dbReference type="EMBL" id="MBU7597098.1"/>
    </source>
</evidence>
<dbReference type="AlphaFoldDB" id="A0A949JBM6"/>
<keyword evidence="3" id="KW-1185">Reference proteome</keyword>
<dbReference type="Proteomes" id="UP000694501">
    <property type="component" value="Unassembled WGS sequence"/>
</dbReference>
<keyword evidence="1" id="KW-0472">Membrane</keyword>
<reference evidence="2" key="1">
    <citation type="submission" date="2021-06" db="EMBL/GenBank/DDBJ databases">
        <title>Sequencing of actinobacteria type strains.</title>
        <authorList>
            <person name="Nguyen G.-S."/>
            <person name="Wentzel A."/>
        </authorList>
    </citation>
    <scope>NUCLEOTIDE SEQUENCE</scope>
    <source>
        <strain evidence="2">P38-E01</strain>
    </source>
</reference>
<sequence length="175" mass="17987">MDFVTSALLVSWVAIALLALVVSGLVRQVHQLSRGGGAVRTPGRVGVAPGSPAPHAAELLAEDRPTLLLFLSPDCRTCVRVLAEADRVHTAADPADGTGGPAVRAVYADEAAAATHSVPVLDHRPDLFTAYDAIATPFAVLVAAGGRVVRSEPLGAPEALHDLLAELPASQPRSA</sequence>
<gene>
    <name evidence="2" type="ORF">JGS22_005470</name>
</gene>
<feature type="transmembrane region" description="Helical" evidence="1">
    <location>
        <begin position="6"/>
        <end position="26"/>
    </location>
</feature>
<accession>A0A949JBM6</accession>
<keyword evidence="1" id="KW-1133">Transmembrane helix</keyword>
<organism evidence="2 3">
    <name type="scientific">Streptomyces tardus</name>
    <dbReference type="NCBI Taxonomy" id="2780544"/>
    <lineage>
        <taxon>Bacteria</taxon>
        <taxon>Bacillati</taxon>
        <taxon>Actinomycetota</taxon>
        <taxon>Actinomycetes</taxon>
        <taxon>Kitasatosporales</taxon>
        <taxon>Streptomycetaceae</taxon>
        <taxon>Streptomyces</taxon>
    </lineage>
</organism>
<protein>
    <recommendedName>
        <fullName evidence="4">Thioredoxin domain-containing protein</fullName>
    </recommendedName>
</protein>
<comment type="caution">
    <text evidence="2">The sequence shown here is derived from an EMBL/GenBank/DDBJ whole genome shotgun (WGS) entry which is preliminary data.</text>
</comment>
<evidence type="ECO:0000313" key="3">
    <source>
        <dbReference type="Proteomes" id="UP000694501"/>
    </source>
</evidence>
<name>A0A949JBM6_9ACTN</name>
<dbReference type="InterPro" id="IPR036249">
    <property type="entry name" value="Thioredoxin-like_sf"/>
</dbReference>
<evidence type="ECO:0008006" key="4">
    <source>
        <dbReference type="Google" id="ProtNLM"/>
    </source>
</evidence>
<evidence type="ECO:0000256" key="1">
    <source>
        <dbReference type="SAM" id="Phobius"/>
    </source>
</evidence>
<dbReference type="RefSeq" id="WP_211043159.1">
    <property type="nucleotide sequence ID" value="NZ_JAELVF020000001.1"/>
</dbReference>